<evidence type="ECO:0000256" key="1">
    <source>
        <dbReference type="SAM" id="MobiDB-lite"/>
    </source>
</evidence>
<gene>
    <name evidence="2" type="ORF">UFOVP331_17</name>
</gene>
<feature type="region of interest" description="Disordered" evidence="1">
    <location>
        <begin position="46"/>
        <end position="82"/>
    </location>
</feature>
<name>A0A6J5LV90_9CAUD</name>
<evidence type="ECO:0000313" key="2">
    <source>
        <dbReference type="EMBL" id="CAB4138388.1"/>
    </source>
</evidence>
<sequence length="82" mass="9530">MDIFTQIHEITFHGNGGYDYDTIYNMPIWLRNFTFNKIKEWFDKSKPKDVDDSWTNGGAKAEAAKNKQVKPPGYVTKASRKK</sequence>
<organism evidence="2">
    <name type="scientific">uncultured Caudovirales phage</name>
    <dbReference type="NCBI Taxonomy" id="2100421"/>
    <lineage>
        <taxon>Viruses</taxon>
        <taxon>Duplodnaviria</taxon>
        <taxon>Heunggongvirae</taxon>
        <taxon>Uroviricota</taxon>
        <taxon>Caudoviricetes</taxon>
        <taxon>Peduoviridae</taxon>
        <taxon>Maltschvirus</taxon>
        <taxon>Maltschvirus maltsch</taxon>
    </lineage>
</organism>
<proteinExistence type="predicted"/>
<protein>
    <submittedName>
        <fullName evidence="2">Uncharacterized protein</fullName>
    </submittedName>
</protein>
<dbReference type="EMBL" id="LR796345">
    <property type="protein sequence ID" value="CAB4138388.1"/>
    <property type="molecule type" value="Genomic_DNA"/>
</dbReference>
<reference evidence="2" key="1">
    <citation type="submission" date="2020-04" db="EMBL/GenBank/DDBJ databases">
        <authorList>
            <person name="Chiriac C."/>
            <person name="Salcher M."/>
            <person name="Ghai R."/>
            <person name="Kavagutti S V."/>
        </authorList>
    </citation>
    <scope>NUCLEOTIDE SEQUENCE</scope>
</reference>
<accession>A0A6J5LV90</accession>